<dbReference type="CDD" id="cd00090">
    <property type="entry name" value="HTH_ARSR"/>
    <property type="match status" value="1"/>
</dbReference>
<dbReference type="PROSITE" id="PS50956">
    <property type="entry name" value="HTH_ASNC_2"/>
    <property type="match status" value="1"/>
</dbReference>
<dbReference type="InterPro" id="IPR011991">
    <property type="entry name" value="ArsR-like_HTH"/>
</dbReference>
<organism evidence="5">
    <name type="scientific">marine metagenome</name>
    <dbReference type="NCBI Taxonomy" id="408172"/>
    <lineage>
        <taxon>unclassified sequences</taxon>
        <taxon>metagenomes</taxon>
        <taxon>ecological metagenomes</taxon>
    </lineage>
</organism>
<sequence length="154" mass="16999">MLDNTDFQILGFLQKNARITASQIADSVGLSVPAAAERIKKLADTKIIERFTAKLAEKELGFDLCAFIAVVSSSSEHYEEIIGHAITNSAVMECHSVTGDGSHLLKVRVRNSTELEKLLRNIQAWPGVIRTHTSIVMSTYKEGFDLDIMYGEIS</sequence>
<feature type="domain" description="HTH asnC-type" evidence="4">
    <location>
        <begin position="2"/>
        <end position="63"/>
    </location>
</feature>
<accession>A0A382BXI5</accession>
<dbReference type="InterPro" id="IPR036390">
    <property type="entry name" value="WH_DNA-bd_sf"/>
</dbReference>
<dbReference type="Gene3D" id="3.30.70.920">
    <property type="match status" value="1"/>
</dbReference>
<dbReference type="Gene3D" id="1.10.10.10">
    <property type="entry name" value="Winged helix-like DNA-binding domain superfamily/Winged helix DNA-binding domain"/>
    <property type="match status" value="1"/>
</dbReference>
<dbReference type="GO" id="GO:0043565">
    <property type="term" value="F:sequence-specific DNA binding"/>
    <property type="evidence" value="ECO:0007669"/>
    <property type="project" value="InterPro"/>
</dbReference>
<dbReference type="InterPro" id="IPR011008">
    <property type="entry name" value="Dimeric_a/b-barrel"/>
</dbReference>
<proteinExistence type="predicted"/>
<dbReference type="AlphaFoldDB" id="A0A382BXI5"/>
<dbReference type="SMART" id="SM00344">
    <property type="entry name" value="HTH_ASNC"/>
    <property type="match status" value="1"/>
</dbReference>
<dbReference type="PRINTS" id="PR00033">
    <property type="entry name" value="HTHASNC"/>
</dbReference>
<evidence type="ECO:0000256" key="2">
    <source>
        <dbReference type="ARBA" id="ARBA00023125"/>
    </source>
</evidence>
<dbReference type="InterPro" id="IPR019887">
    <property type="entry name" value="Tscrpt_reg_AsnC/Lrp_C"/>
</dbReference>
<dbReference type="InterPro" id="IPR000485">
    <property type="entry name" value="AsnC-type_HTH_dom"/>
</dbReference>
<dbReference type="SUPFAM" id="SSF46785">
    <property type="entry name" value="Winged helix' DNA-binding domain"/>
    <property type="match status" value="1"/>
</dbReference>
<dbReference type="GO" id="GO:0005829">
    <property type="term" value="C:cytosol"/>
    <property type="evidence" value="ECO:0007669"/>
    <property type="project" value="TreeGrafter"/>
</dbReference>
<keyword evidence="1" id="KW-0805">Transcription regulation</keyword>
<gene>
    <name evidence="5" type="ORF">METZ01_LOCUS170781</name>
</gene>
<dbReference type="EMBL" id="UINC01031607">
    <property type="protein sequence ID" value="SVB17927.1"/>
    <property type="molecule type" value="Genomic_DNA"/>
</dbReference>
<dbReference type="Pfam" id="PF13412">
    <property type="entry name" value="HTH_24"/>
    <property type="match status" value="1"/>
</dbReference>
<evidence type="ECO:0000259" key="4">
    <source>
        <dbReference type="PROSITE" id="PS50956"/>
    </source>
</evidence>
<dbReference type="GO" id="GO:0043200">
    <property type="term" value="P:response to amino acid"/>
    <property type="evidence" value="ECO:0007669"/>
    <property type="project" value="TreeGrafter"/>
</dbReference>
<evidence type="ECO:0000256" key="3">
    <source>
        <dbReference type="ARBA" id="ARBA00023163"/>
    </source>
</evidence>
<evidence type="ECO:0000256" key="1">
    <source>
        <dbReference type="ARBA" id="ARBA00023015"/>
    </source>
</evidence>
<dbReference type="PANTHER" id="PTHR30154">
    <property type="entry name" value="LEUCINE-RESPONSIVE REGULATORY PROTEIN"/>
    <property type="match status" value="1"/>
</dbReference>
<dbReference type="SUPFAM" id="SSF54909">
    <property type="entry name" value="Dimeric alpha+beta barrel"/>
    <property type="match status" value="1"/>
</dbReference>
<keyword evidence="3" id="KW-0804">Transcription</keyword>
<dbReference type="Pfam" id="PF01037">
    <property type="entry name" value="AsnC_trans_reg"/>
    <property type="match status" value="1"/>
</dbReference>
<dbReference type="InterPro" id="IPR019888">
    <property type="entry name" value="Tscrpt_reg_AsnC-like"/>
</dbReference>
<dbReference type="PANTHER" id="PTHR30154:SF34">
    <property type="entry name" value="TRANSCRIPTIONAL REGULATOR AZLB"/>
    <property type="match status" value="1"/>
</dbReference>
<evidence type="ECO:0000313" key="5">
    <source>
        <dbReference type="EMBL" id="SVB17927.1"/>
    </source>
</evidence>
<name>A0A382BXI5_9ZZZZ</name>
<reference evidence="5" key="1">
    <citation type="submission" date="2018-05" db="EMBL/GenBank/DDBJ databases">
        <authorList>
            <person name="Lanie J.A."/>
            <person name="Ng W.-L."/>
            <person name="Kazmierczak K.M."/>
            <person name="Andrzejewski T.M."/>
            <person name="Davidsen T.M."/>
            <person name="Wayne K.J."/>
            <person name="Tettelin H."/>
            <person name="Glass J.I."/>
            <person name="Rusch D."/>
            <person name="Podicherti R."/>
            <person name="Tsui H.-C.T."/>
            <person name="Winkler M.E."/>
        </authorList>
    </citation>
    <scope>NUCLEOTIDE SEQUENCE</scope>
</reference>
<protein>
    <recommendedName>
        <fullName evidence="4">HTH asnC-type domain-containing protein</fullName>
    </recommendedName>
</protein>
<keyword evidence="2" id="KW-0238">DNA-binding</keyword>
<dbReference type="InterPro" id="IPR036388">
    <property type="entry name" value="WH-like_DNA-bd_sf"/>
</dbReference>